<reference evidence="2 3" key="1">
    <citation type="journal article" date="2023" name="Genes (Basel)">
        <title>Chromosome-Level Genome Assembly and Circadian Gene Repertoire of the Patagonia Blennie Eleginops maclovinus-The Closest Ancestral Proxy of Antarctic Cryonotothenioids.</title>
        <authorList>
            <person name="Cheng C.C."/>
            <person name="Rivera-Colon A.G."/>
            <person name="Minhas B.F."/>
            <person name="Wilson L."/>
            <person name="Rayamajhi N."/>
            <person name="Vargas-Chacoff L."/>
            <person name="Catchen J.M."/>
        </authorList>
    </citation>
    <scope>NUCLEOTIDE SEQUENCE [LARGE SCALE GENOMIC DNA]</scope>
    <source>
        <strain evidence="2">JMC-PN-2008</strain>
    </source>
</reference>
<evidence type="ECO:0000313" key="2">
    <source>
        <dbReference type="EMBL" id="KAK5852867.1"/>
    </source>
</evidence>
<proteinExistence type="predicted"/>
<accession>A0AAN8AFB2</accession>
<keyword evidence="3" id="KW-1185">Reference proteome</keyword>
<feature type="region of interest" description="Disordered" evidence="1">
    <location>
        <begin position="1"/>
        <end position="35"/>
    </location>
</feature>
<evidence type="ECO:0000313" key="3">
    <source>
        <dbReference type="Proteomes" id="UP001346869"/>
    </source>
</evidence>
<comment type="caution">
    <text evidence="2">The sequence shown here is derived from an EMBL/GenBank/DDBJ whole genome shotgun (WGS) entry which is preliminary data.</text>
</comment>
<organism evidence="2 3">
    <name type="scientific">Eleginops maclovinus</name>
    <name type="common">Patagonian blennie</name>
    <name type="synonym">Eleginus maclovinus</name>
    <dbReference type="NCBI Taxonomy" id="56733"/>
    <lineage>
        <taxon>Eukaryota</taxon>
        <taxon>Metazoa</taxon>
        <taxon>Chordata</taxon>
        <taxon>Craniata</taxon>
        <taxon>Vertebrata</taxon>
        <taxon>Euteleostomi</taxon>
        <taxon>Actinopterygii</taxon>
        <taxon>Neopterygii</taxon>
        <taxon>Teleostei</taxon>
        <taxon>Neoteleostei</taxon>
        <taxon>Acanthomorphata</taxon>
        <taxon>Eupercaria</taxon>
        <taxon>Perciformes</taxon>
        <taxon>Notothenioidei</taxon>
        <taxon>Eleginopidae</taxon>
        <taxon>Eleginops</taxon>
    </lineage>
</organism>
<name>A0AAN8AFB2_ELEMC</name>
<reference evidence="2 3" key="2">
    <citation type="journal article" date="2023" name="Mol. Biol. Evol.">
        <title>Genomics of Secondarily Temperate Adaptation in the Only Non-Antarctic Icefish.</title>
        <authorList>
            <person name="Rivera-Colon A.G."/>
            <person name="Rayamajhi N."/>
            <person name="Minhas B.F."/>
            <person name="Madrigal G."/>
            <person name="Bilyk K.T."/>
            <person name="Yoon V."/>
            <person name="Hune M."/>
            <person name="Gregory S."/>
            <person name="Cheng C.H.C."/>
            <person name="Catchen J.M."/>
        </authorList>
    </citation>
    <scope>NUCLEOTIDE SEQUENCE [LARGE SCALE GENOMIC DNA]</scope>
    <source>
        <strain evidence="2">JMC-PN-2008</strain>
    </source>
</reference>
<dbReference type="AlphaFoldDB" id="A0AAN8AFB2"/>
<dbReference type="EMBL" id="JAUZQC010000020">
    <property type="protein sequence ID" value="KAK5852867.1"/>
    <property type="molecule type" value="Genomic_DNA"/>
</dbReference>
<evidence type="ECO:0000256" key="1">
    <source>
        <dbReference type="SAM" id="MobiDB-lite"/>
    </source>
</evidence>
<dbReference type="Proteomes" id="UP001346869">
    <property type="component" value="Unassembled WGS sequence"/>
</dbReference>
<sequence>MAPVDERPLTRGVRTEASLNNSMKRPRGQQVDKKNGLGSSLASLIQLRSHITVSISDTNAVLMRMVIMPA</sequence>
<protein>
    <submittedName>
        <fullName evidence="2">Uncharacterized protein</fullName>
    </submittedName>
</protein>
<gene>
    <name evidence="2" type="ORF">PBY51_006705</name>
</gene>